<evidence type="ECO:0000256" key="1">
    <source>
        <dbReference type="ARBA" id="ARBA00023239"/>
    </source>
</evidence>
<evidence type="ECO:0000313" key="3">
    <source>
        <dbReference type="Proteomes" id="UP000287168"/>
    </source>
</evidence>
<name>A0A444MB72_9RHOB</name>
<dbReference type="SUPFAM" id="SSF52016">
    <property type="entry name" value="LeuD/IlvD-like"/>
    <property type="match status" value="1"/>
</dbReference>
<proteinExistence type="predicted"/>
<dbReference type="PANTHER" id="PTHR43345">
    <property type="entry name" value="3-ISOPROPYLMALATE DEHYDRATASE SMALL SUBUNIT 2-RELATED-RELATED"/>
    <property type="match status" value="1"/>
</dbReference>
<dbReference type="AlphaFoldDB" id="A0A444MB72"/>
<organism evidence="2 3">
    <name type="scientific">Falsigemmobacter intermedius</name>
    <dbReference type="NCBI Taxonomy" id="1553448"/>
    <lineage>
        <taxon>Bacteria</taxon>
        <taxon>Pseudomonadati</taxon>
        <taxon>Pseudomonadota</taxon>
        <taxon>Alphaproteobacteria</taxon>
        <taxon>Rhodobacterales</taxon>
        <taxon>Paracoccaceae</taxon>
        <taxon>Falsigemmobacter</taxon>
    </lineage>
</organism>
<dbReference type="PANTHER" id="PTHR43345:SF2">
    <property type="entry name" value="3-ISOPROPYLMALATE DEHYDRATASE SMALL SUBUNIT 1"/>
    <property type="match status" value="1"/>
</dbReference>
<dbReference type="InterPro" id="IPR050075">
    <property type="entry name" value="LeuD"/>
</dbReference>
<dbReference type="EMBL" id="SBLC01000013">
    <property type="protein sequence ID" value="RWY40975.1"/>
    <property type="molecule type" value="Genomic_DNA"/>
</dbReference>
<sequence length="172" mass="18375">MLVLTGRAWLFGDNISADDGIIQYSQVPDLGSFDIPALRAMCFATIRPEFRAGVQPGDFVVAGKNFGHHSHPHACVAMRECGVAACLVESTDSAFVRKALNAGLPIVVCPGITGLCADHQELRLDMAKGEVENPATGARLGFRPFAPQMIEVWQAGGLAAALQKRFSDRIAP</sequence>
<evidence type="ECO:0000313" key="2">
    <source>
        <dbReference type="EMBL" id="RWY40975.1"/>
    </source>
</evidence>
<dbReference type="GO" id="GO:0016829">
    <property type="term" value="F:lyase activity"/>
    <property type="evidence" value="ECO:0007669"/>
    <property type="project" value="UniProtKB-KW"/>
</dbReference>
<dbReference type="Gene3D" id="3.20.19.10">
    <property type="entry name" value="Aconitase, domain 4"/>
    <property type="match status" value="1"/>
</dbReference>
<comment type="caution">
    <text evidence="2">The sequence shown here is derived from an EMBL/GenBank/DDBJ whole genome shotgun (WGS) entry which is preliminary data.</text>
</comment>
<keyword evidence="3" id="KW-1185">Reference proteome</keyword>
<dbReference type="InterPro" id="IPR015928">
    <property type="entry name" value="Aconitase/3IPM_dehydase_swvl"/>
</dbReference>
<protein>
    <submittedName>
        <fullName evidence="2">3-isopropylmalate dehydratase</fullName>
    </submittedName>
</protein>
<dbReference type="Proteomes" id="UP000287168">
    <property type="component" value="Unassembled WGS sequence"/>
</dbReference>
<gene>
    <name evidence="2" type="ORF">EP867_10840</name>
</gene>
<dbReference type="RefSeq" id="WP_128489059.1">
    <property type="nucleotide sequence ID" value="NZ_JBHLXB010000003.1"/>
</dbReference>
<dbReference type="OrthoDB" id="9777465at2"/>
<keyword evidence="1" id="KW-0456">Lyase</keyword>
<accession>A0A444MB72</accession>
<reference evidence="2 3" key="1">
    <citation type="journal article" date="2015" name="Int. J. Syst. Evol. Microbiol.">
        <title>Gemmobacter intermedius sp. nov., isolated from a white stork (Ciconia ciconia).</title>
        <authorList>
            <person name="Kampfer P."/>
            <person name="Jerzak L."/>
            <person name="Wilharm G."/>
            <person name="Golke J."/>
            <person name="Busse H.J."/>
            <person name="Glaeser S.P."/>
        </authorList>
    </citation>
    <scope>NUCLEOTIDE SEQUENCE [LARGE SCALE GENOMIC DNA]</scope>
    <source>
        <strain evidence="2 3">119/4</strain>
    </source>
</reference>